<feature type="transmembrane region" description="Helical" evidence="11">
    <location>
        <begin position="415"/>
        <end position="435"/>
    </location>
</feature>
<protein>
    <recommendedName>
        <fullName evidence="3">dolichol kinase</fullName>
        <ecNumber evidence="3">2.7.1.108</ecNumber>
    </recommendedName>
</protein>
<feature type="transmembrane region" description="Helical" evidence="11">
    <location>
        <begin position="487"/>
        <end position="506"/>
    </location>
</feature>
<dbReference type="Proteomes" id="UP001075354">
    <property type="component" value="Chromosome 12"/>
</dbReference>
<dbReference type="GO" id="GO:0004168">
    <property type="term" value="F:dolichol kinase activity"/>
    <property type="evidence" value="ECO:0007669"/>
    <property type="project" value="UniProtKB-EC"/>
</dbReference>
<proteinExistence type="inferred from homology"/>
<keyword evidence="8 11" id="KW-1133">Transmembrane helix</keyword>
<feature type="transmembrane region" description="Helical" evidence="11">
    <location>
        <begin position="447"/>
        <end position="467"/>
    </location>
</feature>
<feature type="transmembrane region" description="Helical" evidence="11">
    <location>
        <begin position="64"/>
        <end position="83"/>
    </location>
</feature>
<dbReference type="EC" id="2.7.1.108" evidence="3"/>
<feature type="transmembrane region" description="Helical" evidence="11">
    <location>
        <begin position="95"/>
        <end position="116"/>
    </location>
</feature>
<accession>A0AAV7X8S6</accession>
<evidence type="ECO:0000256" key="8">
    <source>
        <dbReference type="ARBA" id="ARBA00022989"/>
    </source>
</evidence>
<dbReference type="InterPro" id="IPR032974">
    <property type="entry name" value="Polypren_kinase"/>
</dbReference>
<keyword evidence="13" id="KW-1185">Reference proteome</keyword>
<name>A0AAV7X8S6_9NEOP</name>
<feature type="transmembrane region" description="Helical" evidence="11">
    <location>
        <begin position="283"/>
        <end position="310"/>
    </location>
</feature>
<evidence type="ECO:0000256" key="2">
    <source>
        <dbReference type="ARBA" id="ARBA00010794"/>
    </source>
</evidence>
<feature type="transmembrane region" description="Helical" evidence="11">
    <location>
        <begin position="128"/>
        <end position="148"/>
    </location>
</feature>
<keyword evidence="5 11" id="KW-0812">Transmembrane</keyword>
<evidence type="ECO:0000256" key="1">
    <source>
        <dbReference type="ARBA" id="ARBA00004477"/>
    </source>
</evidence>
<evidence type="ECO:0000313" key="12">
    <source>
        <dbReference type="EMBL" id="KAJ1522071.1"/>
    </source>
</evidence>
<evidence type="ECO:0000256" key="9">
    <source>
        <dbReference type="ARBA" id="ARBA00023136"/>
    </source>
</evidence>
<comment type="similarity">
    <text evidence="2">Belongs to the polyprenol kinase family.</text>
</comment>
<evidence type="ECO:0000256" key="7">
    <source>
        <dbReference type="ARBA" id="ARBA00022824"/>
    </source>
</evidence>
<dbReference type="AlphaFoldDB" id="A0AAV7X8S6"/>
<feature type="transmembrane region" description="Helical" evidence="11">
    <location>
        <begin position="353"/>
        <end position="369"/>
    </location>
</feature>
<evidence type="ECO:0000256" key="5">
    <source>
        <dbReference type="ARBA" id="ARBA00022692"/>
    </source>
</evidence>
<keyword evidence="6" id="KW-0418">Kinase</keyword>
<reference evidence="12" key="1">
    <citation type="submission" date="2022-12" db="EMBL/GenBank/DDBJ databases">
        <title>Chromosome-level genome assembly of the bean flower thrips Megalurothrips usitatus.</title>
        <authorList>
            <person name="Ma L."/>
            <person name="Liu Q."/>
            <person name="Li H."/>
            <person name="Cai W."/>
        </authorList>
    </citation>
    <scope>NUCLEOTIDE SEQUENCE</scope>
    <source>
        <strain evidence="12">Cailab_2022a</strain>
    </source>
</reference>
<keyword evidence="4" id="KW-0808">Transferase</keyword>
<feature type="transmembrane region" description="Helical" evidence="11">
    <location>
        <begin position="375"/>
        <end position="394"/>
    </location>
</feature>
<sequence length="547" mass="59861">MTASSSPPLPPPPQLSLSTEKTVTVRGVHRKTDSSMGLAEKYVNICKTVRISFKNCGYDLRPRAGAGLWLVPLVPTALLLATVKQILRGGEKLSHAYFATTIVSCGLLMTTILYILRFMPRGHRIENYYLGLPAIATLVVLLFTQNVYSHNFSDYDREYSWFRKSCGLSRSAHIFTGFILSLFGGLLSSYGVLSGLPTLLTLAPSCFSIGEAVIVVHGLVILLYSSAVNFSHLAFSHISLLGGMEMTYDVATVIVQVGMLCVFATLLALYVSPILRIPPLFYMVWGGAAVTTVVVLHGLLGGSPLLWIMMMVTRDHVTLHLFLWWALFCLVGVLFVIWQVNRNQKATTSQRKIFHILAVFVFASGIVWAPDILYLGSAVCFAIFLVVEAVRLYSVPPLSFILSHGFILYGDEKDTLFSLTPLYLLAGLAAPLWLTPLNTIPIPPSQLLPYLSGVLTIGIGDTAASYVGSKYGRRKWKGSNRTIEGTIACFLSQAVFVLLGAVFGLLTGDVLSFMKAFGAIAITSLIEAKTSQVDNVVLPLIFYIMTY</sequence>
<feature type="transmembrane region" description="Helical" evidence="11">
    <location>
        <begin position="250"/>
        <end position="271"/>
    </location>
</feature>
<evidence type="ECO:0000256" key="10">
    <source>
        <dbReference type="SAM" id="MobiDB-lite"/>
    </source>
</evidence>
<feature type="transmembrane region" description="Helical" evidence="11">
    <location>
        <begin position="199"/>
        <end position="224"/>
    </location>
</feature>
<dbReference type="EMBL" id="JAPTSV010000012">
    <property type="protein sequence ID" value="KAJ1522071.1"/>
    <property type="molecule type" value="Genomic_DNA"/>
</dbReference>
<feature type="transmembrane region" description="Helical" evidence="11">
    <location>
        <begin position="322"/>
        <end position="341"/>
    </location>
</feature>
<comment type="caution">
    <text evidence="12">The sequence shown here is derived from an EMBL/GenBank/DDBJ whole genome shotgun (WGS) entry which is preliminary data.</text>
</comment>
<dbReference type="GO" id="GO:0043048">
    <property type="term" value="P:dolichyl monophosphate biosynthetic process"/>
    <property type="evidence" value="ECO:0007669"/>
    <property type="project" value="TreeGrafter"/>
</dbReference>
<dbReference type="GO" id="GO:0005789">
    <property type="term" value="C:endoplasmic reticulum membrane"/>
    <property type="evidence" value="ECO:0007669"/>
    <property type="project" value="UniProtKB-SubCell"/>
</dbReference>
<feature type="region of interest" description="Disordered" evidence="10">
    <location>
        <begin position="1"/>
        <end position="21"/>
    </location>
</feature>
<evidence type="ECO:0000313" key="13">
    <source>
        <dbReference type="Proteomes" id="UP001075354"/>
    </source>
</evidence>
<keyword evidence="7" id="KW-0256">Endoplasmic reticulum</keyword>
<gene>
    <name evidence="12" type="ORF">ONE63_002384</name>
</gene>
<dbReference type="PANTHER" id="PTHR13205:SF15">
    <property type="entry name" value="DOLICHOL KINASE"/>
    <property type="match status" value="1"/>
</dbReference>
<keyword evidence="9 11" id="KW-0472">Membrane</keyword>
<dbReference type="PANTHER" id="PTHR13205">
    <property type="entry name" value="TRANSMEMBRANE PROTEIN 15-RELATED"/>
    <property type="match status" value="1"/>
</dbReference>
<organism evidence="12 13">
    <name type="scientific">Megalurothrips usitatus</name>
    <name type="common">bean blossom thrips</name>
    <dbReference type="NCBI Taxonomy" id="439358"/>
    <lineage>
        <taxon>Eukaryota</taxon>
        <taxon>Metazoa</taxon>
        <taxon>Ecdysozoa</taxon>
        <taxon>Arthropoda</taxon>
        <taxon>Hexapoda</taxon>
        <taxon>Insecta</taxon>
        <taxon>Pterygota</taxon>
        <taxon>Neoptera</taxon>
        <taxon>Paraneoptera</taxon>
        <taxon>Thysanoptera</taxon>
        <taxon>Terebrantia</taxon>
        <taxon>Thripoidea</taxon>
        <taxon>Thripidae</taxon>
        <taxon>Megalurothrips</taxon>
    </lineage>
</organism>
<evidence type="ECO:0000256" key="4">
    <source>
        <dbReference type="ARBA" id="ARBA00022679"/>
    </source>
</evidence>
<evidence type="ECO:0000256" key="6">
    <source>
        <dbReference type="ARBA" id="ARBA00022777"/>
    </source>
</evidence>
<evidence type="ECO:0000256" key="11">
    <source>
        <dbReference type="SAM" id="Phobius"/>
    </source>
</evidence>
<comment type="subcellular location">
    <subcellularLocation>
        <location evidence="1">Endoplasmic reticulum membrane</location>
        <topology evidence="1">Multi-pass membrane protein</topology>
    </subcellularLocation>
</comment>
<evidence type="ECO:0000256" key="3">
    <source>
        <dbReference type="ARBA" id="ARBA00012132"/>
    </source>
</evidence>